<dbReference type="InterPro" id="IPR012334">
    <property type="entry name" value="Pectin_lyas_fold"/>
</dbReference>
<dbReference type="EMBL" id="LAJE02000009">
    <property type="protein sequence ID" value="OEO33234.1"/>
    <property type="molecule type" value="Genomic_DNA"/>
</dbReference>
<dbReference type="OrthoDB" id="2501618at2"/>
<feature type="domain" description="Periplasmic copper-binding protein NosD beta helix" evidence="1">
    <location>
        <begin position="172"/>
        <end position="317"/>
    </location>
</feature>
<dbReference type="SUPFAM" id="SSF51126">
    <property type="entry name" value="Pectin lyase-like"/>
    <property type="match status" value="1"/>
</dbReference>
<dbReference type="Pfam" id="PF05048">
    <property type="entry name" value="NosD"/>
    <property type="match status" value="1"/>
</dbReference>
<dbReference type="RefSeq" id="WP_069907618.1">
    <property type="nucleotide sequence ID" value="NZ_LAJE02000009.1"/>
</dbReference>
<keyword evidence="3" id="KW-1185">Reference proteome</keyword>
<evidence type="ECO:0000313" key="3">
    <source>
        <dbReference type="Proteomes" id="UP000095463"/>
    </source>
</evidence>
<dbReference type="GO" id="GO:0016740">
    <property type="term" value="F:transferase activity"/>
    <property type="evidence" value="ECO:0007669"/>
    <property type="project" value="UniProtKB-KW"/>
</dbReference>
<dbReference type="InterPro" id="IPR011050">
    <property type="entry name" value="Pectin_lyase_fold/virulence"/>
</dbReference>
<dbReference type="CDD" id="cd21111">
    <property type="entry name" value="IFTase"/>
    <property type="match status" value="1"/>
</dbReference>
<proteinExistence type="predicted"/>
<accession>A0A1E5XXE3</accession>
<evidence type="ECO:0000313" key="2">
    <source>
        <dbReference type="EMBL" id="OEO33234.1"/>
    </source>
</evidence>
<evidence type="ECO:0000259" key="1">
    <source>
        <dbReference type="Pfam" id="PF05048"/>
    </source>
</evidence>
<comment type="caution">
    <text evidence="2">The sequence shown here is derived from an EMBL/GenBank/DDBJ whole genome shotgun (WGS) entry which is preliminary data.</text>
</comment>
<dbReference type="Proteomes" id="UP000095463">
    <property type="component" value="Unassembled WGS sequence"/>
</dbReference>
<dbReference type="InterPro" id="IPR007742">
    <property type="entry name" value="NosD_dom"/>
</dbReference>
<dbReference type="Gene3D" id="2.160.20.10">
    <property type="entry name" value="Single-stranded right-handed beta-helix, Pectin lyase-like"/>
    <property type="match status" value="1"/>
</dbReference>
<organism evidence="2 3">
    <name type="scientific">Devosia insulae DS-56</name>
    <dbReference type="NCBI Taxonomy" id="1116389"/>
    <lineage>
        <taxon>Bacteria</taxon>
        <taxon>Pseudomonadati</taxon>
        <taxon>Pseudomonadota</taxon>
        <taxon>Alphaproteobacteria</taxon>
        <taxon>Hyphomicrobiales</taxon>
        <taxon>Devosiaceae</taxon>
        <taxon>Devosia</taxon>
    </lineage>
</organism>
<dbReference type="AlphaFoldDB" id="A0A1E5XXE3"/>
<protein>
    <submittedName>
        <fullName evidence="2">Fructotransferase</fullName>
    </submittedName>
</protein>
<reference evidence="2 3" key="1">
    <citation type="journal article" date="2015" name="Genome Announc.">
        <title>Genome Assemblies of Three Soil-Associated Devosia species: D. insulae, D. limi, and D. soli.</title>
        <authorList>
            <person name="Hassan Y.I."/>
            <person name="Lepp D."/>
            <person name="Zhou T."/>
        </authorList>
    </citation>
    <scope>NUCLEOTIDE SEQUENCE [LARGE SCALE GENOMIC DNA]</scope>
    <source>
        <strain evidence="2 3">DS-56</strain>
    </source>
</reference>
<sequence>MASIELDQLSRGHDGPSANIYSVTEWPAGNPHEDIGAVINSIIADIKRRQAAPDVNDGGKPGAVIYIPPGDFRLRTQVRIDISFLRIVGSGHGFTSSSIRFNTPRRELEQWHEIWPGGSRILVDLVGPAGDGAAAAAFLVQRAGNPRISSVEFADFCIDGLHFTDASNGDAENSYRNGKTGIHIASANDSFRITGMGLVYLEHGVVSYQADASTIDNNFIAECGNCIELRGMGQASKITNNLIGAGYAGHSIYAENFGGLLVSGNNVFPRGRSSIAFSGVVRSSITGNRLHAFYPGMLVFSGNCSENLIASNHFLRDHEPWAPMTRYDNGRDDQFGLLHLSGDNNSVIANHISASIDTRFLKPANEKPVIIRIVSGTGNYVANNHIVATTERAPENDAPNSDCFATQVEAILSTRNLTALEVIAVQVEPGSTGNTILDSGSDTQVLLDRSVNAFRGTPVPGRAGAQSSPRVDN</sequence>
<name>A0A1E5XXE3_9HYPH</name>
<gene>
    <name evidence="2" type="ORF">VW23_007540</name>
</gene>